<dbReference type="GO" id="GO:0005283">
    <property type="term" value="F:amino acid:sodium symporter activity"/>
    <property type="evidence" value="ECO:0007669"/>
    <property type="project" value="InterPro"/>
</dbReference>
<dbReference type="PANTHER" id="PTHR30330:SF1">
    <property type="entry name" value="AMINO-ACID CARRIER PROTEIN ALST"/>
    <property type="match status" value="1"/>
</dbReference>
<feature type="transmembrane region" description="Helical" evidence="9">
    <location>
        <begin position="402"/>
        <end position="420"/>
    </location>
</feature>
<sequence>MSAVIDFLNNIFWGYVLIYGLLAVGVYFTIRLGFLQFRYFGEMFRCVLASPSTDKDGISPFQALTVSLASRVGTGNIAGVAVALTLGGPGAIFWMWMVALVGMATAYAESTLAQLYKSHGPDGMYRGGPAAYISRGLGQPWLASIFSIALILSFGLIFNAVQANSIAEAAAKPLETLLVNWNMFEAASADGLVAYDVAKLIVGVAVAILTGVIIFGGIPQIARVAEFVVPFMAGFYLLAAIIALIMNIDRVPGILSGIVLNAFGLQETVGGVAGSVTAAALNGIKRGLFSNEAGMGSAPNIAAVATPAPHHPSSQGFVQALGVFIDTILVCTATATMILLADVIPSSELTGVNLTQAALGDHFGTFGPIFVAVAIFFFAFTSIIGNYSYAENAVVYLGAGKGGILVLRLAVMGMVIWGALQAVSTVFNFADASMGLMATINLIAIVLLSGTVAIVTRDYIRQRKAGGNPTFKVSDHPDIAPGVEKSIWD</sequence>
<dbReference type="RefSeq" id="WP_187793474.1">
    <property type="nucleotide sequence ID" value="NZ_JACOQL010000003.1"/>
</dbReference>
<feature type="transmembrane region" description="Helical" evidence="9">
    <location>
        <begin position="432"/>
        <end position="455"/>
    </location>
</feature>
<keyword evidence="4" id="KW-1003">Cell membrane</keyword>
<evidence type="ECO:0000256" key="8">
    <source>
        <dbReference type="ARBA" id="ARBA00023136"/>
    </source>
</evidence>
<comment type="caution">
    <text evidence="10">The sequence shown here is derived from an EMBL/GenBank/DDBJ whole genome shotgun (WGS) entry which is preliminary data.</text>
</comment>
<evidence type="ECO:0000313" key="10">
    <source>
        <dbReference type="EMBL" id="MBC9246963.1"/>
    </source>
</evidence>
<organism evidence="10 11">
    <name type="scientific">Paracoccus amoyensis</name>
    <dbReference type="NCBI Taxonomy" id="2760093"/>
    <lineage>
        <taxon>Bacteria</taxon>
        <taxon>Pseudomonadati</taxon>
        <taxon>Pseudomonadota</taxon>
        <taxon>Alphaproteobacteria</taxon>
        <taxon>Rhodobacterales</taxon>
        <taxon>Paracoccaceae</taxon>
        <taxon>Paracoccus</taxon>
    </lineage>
</organism>
<dbReference type="GO" id="GO:0005886">
    <property type="term" value="C:plasma membrane"/>
    <property type="evidence" value="ECO:0007669"/>
    <property type="project" value="UniProtKB-SubCell"/>
</dbReference>
<feature type="transmembrane region" description="Helical" evidence="9">
    <location>
        <begin position="141"/>
        <end position="161"/>
    </location>
</feature>
<dbReference type="Proteomes" id="UP000608594">
    <property type="component" value="Unassembled WGS sequence"/>
</dbReference>
<keyword evidence="8 9" id="KW-0472">Membrane</keyword>
<feature type="transmembrane region" description="Helical" evidence="9">
    <location>
        <begin position="77"/>
        <end position="97"/>
    </location>
</feature>
<gene>
    <name evidence="10" type="ORF">H4P12_09590</name>
</gene>
<evidence type="ECO:0000256" key="7">
    <source>
        <dbReference type="ARBA" id="ARBA00022989"/>
    </source>
</evidence>
<dbReference type="InterPro" id="IPR001463">
    <property type="entry name" value="Na/Ala_symport"/>
</dbReference>
<keyword evidence="7 9" id="KW-1133">Transmembrane helix</keyword>
<evidence type="ECO:0000313" key="11">
    <source>
        <dbReference type="Proteomes" id="UP000608594"/>
    </source>
</evidence>
<evidence type="ECO:0000256" key="5">
    <source>
        <dbReference type="ARBA" id="ARBA00022692"/>
    </source>
</evidence>
<dbReference type="PROSITE" id="PS00873">
    <property type="entry name" value="NA_ALANINE_SYMP"/>
    <property type="match status" value="1"/>
</dbReference>
<feature type="transmembrane region" description="Helical" evidence="9">
    <location>
        <begin position="369"/>
        <end position="390"/>
    </location>
</feature>
<dbReference type="AlphaFoldDB" id="A0A926G9I7"/>
<keyword evidence="11" id="KW-1185">Reference proteome</keyword>
<keyword evidence="6 9" id="KW-0769">Symport</keyword>
<accession>A0A926G9I7</accession>
<evidence type="ECO:0000256" key="3">
    <source>
        <dbReference type="ARBA" id="ARBA00022448"/>
    </source>
</evidence>
<feature type="transmembrane region" description="Helical" evidence="9">
    <location>
        <begin position="227"/>
        <end position="246"/>
    </location>
</feature>
<feature type="transmembrane region" description="Helical" evidence="9">
    <location>
        <begin position="320"/>
        <end position="341"/>
    </location>
</feature>
<keyword evidence="9" id="KW-0997">Cell inner membrane</keyword>
<dbReference type="PANTHER" id="PTHR30330">
    <property type="entry name" value="AGSS FAMILY TRANSPORTER, SODIUM-ALANINE"/>
    <property type="match status" value="1"/>
</dbReference>
<evidence type="ECO:0000256" key="4">
    <source>
        <dbReference type="ARBA" id="ARBA00022475"/>
    </source>
</evidence>
<keyword evidence="5 9" id="KW-0812">Transmembrane</keyword>
<dbReference type="PRINTS" id="PR00175">
    <property type="entry name" value="NAALASMPORT"/>
</dbReference>
<evidence type="ECO:0000256" key="6">
    <source>
        <dbReference type="ARBA" id="ARBA00022847"/>
    </source>
</evidence>
<dbReference type="Gene3D" id="1.20.1740.10">
    <property type="entry name" value="Amino acid/polyamine transporter I"/>
    <property type="match status" value="1"/>
</dbReference>
<feature type="transmembrane region" description="Helical" evidence="9">
    <location>
        <begin position="12"/>
        <end position="35"/>
    </location>
</feature>
<evidence type="ECO:0000256" key="1">
    <source>
        <dbReference type="ARBA" id="ARBA00004651"/>
    </source>
</evidence>
<evidence type="ECO:0000256" key="9">
    <source>
        <dbReference type="RuleBase" id="RU363064"/>
    </source>
</evidence>
<proteinExistence type="inferred from homology"/>
<keyword evidence="3 9" id="KW-0813">Transport</keyword>
<evidence type="ECO:0000256" key="2">
    <source>
        <dbReference type="ARBA" id="ARBA00009261"/>
    </source>
</evidence>
<feature type="transmembrane region" description="Helical" evidence="9">
    <location>
        <begin position="200"/>
        <end position="221"/>
    </location>
</feature>
<dbReference type="NCBIfam" id="TIGR00835">
    <property type="entry name" value="agcS"/>
    <property type="match status" value="1"/>
</dbReference>
<protein>
    <submittedName>
        <fullName evidence="10">Alanine:cation symporter family protein</fullName>
    </submittedName>
</protein>
<reference evidence="10" key="1">
    <citation type="submission" date="2020-08" db="EMBL/GenBank/DDBJ databases">
        <title>Paracoccus amoyensis sp. nov., isolated from the surface seawater at coast of Xiamen, Fujian.</title>
        <authorList>
            <person name="Lyu L."/>
        </authorList>
    </citation>
    <scope>NUCLEOTIDE SEQUENCE</scope>
    <source>
        <strain evidence="10">11-3</strain>
    </source>
</reference>
<dbReference type="FunFam" id="1.20.1740.10:FF:000004">
    <property type="entry name" value="Sodium:alanine symporter family protein"/>
    <property type="match status" value="1"/>
</dbReference>
<dbReference type="Pfam" id="PF01235">
    <property type="entry name" value="Na_Ala_symp"/>
    <property type="match status" value="1"/>
</dbReference>
<dbReference type="EMBL" id="JACOQL010000003">
    <property type="protein sequence ID" value="MBC9246963.1"/>
    <property type="molecule type" value="Genomic_DNA"/>
</dbReference>
<name>A0A926G9I7_9RHOB</name>
<comment type="similarity">
    <text evidence="2 9">Belongs to the alanine or glycine:cation symporter (AGCS) (TC 2.A.25) family.</text>
</comment>
<comment type="subcellular location">
    <subcellularLocation>
        <location evidence="9">Cell inner membrane</location>
        <topology evidence="9">Multi-pass membrane protein</topology>
    </subcellularLocation>
    <subcellularLocation>
        <location evidence="1">Cell membrane</location>
        <topology evidence="1">Multi-pass membrane protein</topology>
    </subcellularLocation>
</comment>